<evidence type="ECO:0000256" key="4">
    <source>
        <dbReference type="ARBA" id="ARBA00022597"/>
    </source>
</evidence>
<dbReference type="InterPro" id="IPR001996">
    <property type="entry name" value="PTS_IIB_1"/>
</dbReference>
<keyword evidence="10 12" id="KW-0472">Membrane</keyword>
<dbReference type="Pfam" id="PF02378">
    <property type="entry name" value="PTS_EIIC"/>
    <property type="match status" value="1"/>
</dbReference>
<evidence type="ECO:0000256" key="11">
    <source>
        <dbReference type="PROSITE-ProRule" id="PRU00421"/>
    </source>
</evidence>
<sequence length="498" mass="52747">MSKETNRTLAFLQKIGKALMTPVAVMPAAAILLRLGQSDVWGWTGNAYLMKNGIPIIAQAGDAIFGTLYLGKGDGATPISILGLLFAIGIAIGLAEENNGVSALSAAVGFLVLQKVASAIDPTVNMGVFAGFIAGITAGLLYNKFKDIQLPQFLGFFGGKRFVPILMSFLMIILGVAAGYIWPSIQDGLDAFGNTVANAGPAGTFGFGLLNRLLIPFGLHHVMNSIFWFTFGTFTNAAGEVVRGDLTRYLAGDPNSGAFMTGFFPIMMFALPAACLAMITAAKKSKKKEVTGMLLGIALTSFLTGITEPIEFLFMFLAPPLYAIHAVLTGVAGAVTYALNMKLGFGFSAGFIDYALNFSKSNTSNPIGIAIVGLIFAAIYYFIFLFYIKKFDIKTPGREDDEDEVTVNTKAGNSKSSKLSDKAEVILGAIGGKNNVESIDACVTRIRLTLKDTSKLDEKALKQAGASGISRLGGNNVQVVVGTLADPLVSQIKKLMNK</sequence>
<evidence type="ECO:0000256" key="7">
    <source>
        <dbReference type="ARBA" id="ARBA00022692"/>
    </source>
</evidence>
<dbReference type="RefSeq" id="WP_200272838.1">
    <property type="nucleotide sequence ID" value="NZ_JAENHN010000056.1"/>
</dbReference>
<feature type="domain" description="PTS EIIC type-1" evidence="14">
    <location>
        <begin position="6"/>
        <end position="400"/>
    </location>
</feature>
<dbReference type="EMBL" id="JAENHN010000056">
    <property type="protein sequence ID" value="MBK1813070.1"/>
    <property type="molecule type" value="Genomic_DNA"/>
</dbReference>
<keyword evidence="9 12" id="KW-1133">Transmembrane helix</keyword>
<protein>
    <submittedName>
        <fullName evidence="15">PTS transporter subunit EIIC</fullName>
    </submittedName>
</protein>
<dbReference type="SUPFAM" id="SSF55604">
    <property type="entry name" value="Glucose permease domain IIB"/>
    <property type="match status" value="1"/>
</dbReference>
<dbReference type="PANTHER" id="PTHR30009:SF4">
    <property type="entry name" value="PTS SYSTEM N-ACETYLGLUCOSAMINE-SPECIFIC EIICBA COMPONENT"/>
    <property type="match status" value="1"/>
</dbReference>
<evidence type="ECO:0000256" key="9">
    <source>
        <dbReference type="ARBA" id="ARBA00022989"/>
    </source>
</evidence>
<organism evidence="15 16">
    <name type="scientific">Clostridium yunnanense</name>
    <dbReference type="NCBI Taxonomy" id="2800325"/>
    <lineage>
        <taxon>Bacteria</taxon>
        <taxon>Bacillati</taxon>
        <taxon>Bacillota</taxon>
        <taxon>Clostridia</taxon>
        <taxon>Eubacteriales</taxon>
        <taxon>Clostridiaceae</taxon>
        <taxon>Clostridium</taxon>
    </lineage>
</organism>
<keyword evidence="4" id="KW-0762">Sugar transport</keyword>
<dbReference type="InterPro" id="IPR013013">
    <property type="entry name" value="PTS_EIIC_1"/>
</dbReference>
<evidence type="ECO:0000259" key="14">
    <source>
        <dbReference type="PROSITE" id="PS51103"/>
    </source>
</evidence>
<keyword evidence="16" id="KW-1185">Reference proteome</keyword>
<dbReference type="Pfam" id="PF00367">
    <property type="entry name" value="PTS_EIIB"/>
    <property type="match status" value="1"/>
</dbReference>
<comment type="caution">
    <text evidence="15">The sequence shown here is derived from an EMBL/GenBank/DDBJ whole genome shotgun (WGS) entry which is preliminary data.</text>
</comment>
<evidence type="ECO:0000256" key="6">
    <source>
        <dbReference type="ARBA" id="ARBA00022683"/>
    </source>
</evidence>
<gene>
    <name evidence="15" type="ORF">JHL18_20830</name>
</gene>
<feature type="transmembrane region" description="Helical" evidence="12">
    <location>
        <begin position="126"/>
        <end position="142"/>
    </location>
</feature>
<keyword evidence="8" id="KW-0418">Kinase</keyword>
<evidence type="ECO:0000256" key="10">
    <source>
        <dbReference type="ARBA" id="ARBA00023136"/>
    </source>
</evidence>
<dbReference type="Proteomes" id="UP000596739">
    <property type="component" value="Unassembled WGS sequence"/>
</dbReference>
<keyword evidence="2" id="KW-0813">Transport</keyword>
<keyword evidence="7 12" id="KW-0812">Transmembrane</keyword>
<keyword evidence="5" id="KW-0808">Transferase</keyword>
<comment type="subcellular location">
    <subcellularLocation>
        <location evidence="1">Cell membrane</location>
        <topology evidence="1">Multi-pass membrane protein</topology>
    </subcellularLocation>
</comment>
<evidence type="ECO:0000256" key="5">
    <source>
        <dbReference type="ARBA" id="ARBA00022679"/>
    </source>
</evidence>
<keyword evidence="6" id="KW-0598">Phosphotransferase system</keyword>
<evidence type="ECO:0000256" key="1">
    <source>
        <dbReference type="ARBA" id="ARBA00004651"/>
    </source>
</evidence>
<feature type="transmembrane region" description="Helical" evidence="12">
    <location>
        <begin position="75"/>
        <end position="94"/>
    </location>
</feature>
<dbReference type="PROSITE" id="PS51103">
    <property type="entry name" value="PTS_EIIC_TYPE_1"/>
    <property type="match status" value="1"/>
</dbReference>
<evidence type="ECO:0000259" key="13">
    <source>
        <dbReference type="PROSITE" id="PS51098"/>
    </source>
</evidence>
<dbReference type="InterPro" id="IPR050429">
    <property type="entry name" value="PTS_Glucose_EIICBA"/>
</dbReference>
<dbReference type="PROSITE" id="PS51098">
    <property type="entry name" value="PTS_EIIB_TYPE_1"/>
    <property type="match status" value="1"/>
</dbReference>
<feature type="transmembrane region" description="Helical" evidence="12">
    <location>
        <begin position="162"/>
        <end position="185"/>
    </location>
</feature>
<evidence type="ECO:0000313" key="16">
    <source>
        <dbReference type="Proteomes" id="UP000596739"/>
    </source>
</evidence>
<evidence type="ECO:0000256" key="12">
    <source>
        <dbReference type="SAM" id="Phobius"/>
    </source>
</evidence>
<dbReference type="InterPro" id="IPR003352">
    <property type="entry name" value="PTS_EIIC"/>
</dbReference>
<dbReference type="InterPro" id="IPR018113">
    <property type="entry name" value="PTrfase_EIIB_Cys"/>
</dbReference>
<proteinExistence type="predicted"/>
<dbReference type="PANTHER" id="PTHR30009">
    <property type="entry name" value="CYTOCHROME C-TYPE SYNTHESIS PROTEIN AND PTS TRANSMEMBRANE COMPONENT"/>
    <property type="match status" value="1"/>
</dbReference>
<feature type="domain" description="PTS EIIB type-1" evidence="13">
    <location>
        <begin position="420"/>
        <end position="498"/>
    </location>
</feature>
<reference evidence="16" key="1">
    <citation type="submission" date="2021-01" db="EMBL/GenBank/DDBJ databases">
        <title>Genome public.</title>
        <authorList>
            <person name="Liu C."/>
            <person name="Sun Q."/>
        </authorList>
    </citation>
    <scope>NUCLEOTIDE SEQUENCE [LARGE SCALE GENOMIC DNA]</scope>
    <source>
        <strain evidence="16">YIM B02505</strain>
    </source>
</reference>
<dbReference type="InterPro" id="IPR036878">
    <property type="entry name" value="Glu_permease_IIB"/>
</dbReference>
<evidence type="ECO:0000256" key="2">
    <source>
        <dbReference type="ARBA" id="ARBA00022448"/>
    </source>
</evidence>
<feature type="active site" description="Phosphocysteine intermediate; for EIIB activity" evidence="11">
    <location>
        <position position="442"/>
    </location>
</feature>
<evidence type="ECO:0000256" key="3">
    <source>
        <dbReference type="ARBA" id="ARBA00022475"/>
    </source>
</evidence>
<dbReference type="NCBIfam" id="TIGR00826">
    <property type="entry name" value="EIIB_glc"/>
    <property type="match status" value="1"/>
</dbReference>
<name>A0ABS1EUQ0_9CLOT</name>
<feature type="transmembrane region" description="Helical" evidence="12">
    <location>
        <begin position="367"/>
        <end position="388"/>
    </location>
</feature>
<keyword evidence="3" id="KW-1003">Cell membrane</keyword>
<evidence type="ECO:0000256" key="8">
    <source>
        <dbReference type="ARBA" id="ARBA00022777"/>
    </source>
</evidence>
<dbReference type="CDD" id="cd00212">
    <property type="entry name" value="PTS_IIB_glc"/>
    <property type="match status" value="1"/>
</dbReference>
<dbReference type="Gene3D" id="3.30.1360.60">
    <property type="entry name" value="Glucose permease domain IIB"/>
    <property type="match status" value="1"/>
</dbReference>
<evidence type="ECO:0000313" key="15">
    <source>
        <dbReference type="EMBL" id="MBK1813070.1"/>
    </source>
</evidence>
<feature type="transmembrane region" description="Helical" evidence="12">
    <location>
        <begin position="322"/>
        <end position="339"/>
    </location>
</feature>
<feature type="transmembrane region" description="Helical" evidence="12">
    <location>
        <begin position="259"/>
        <end position="282"/>
    </location>
</feature>
<feature type="transmembrane region" description="Helical" evidence="12">
    <location>
        <begin position="294"/>
        <end position="316"/>
    </location>
</feature>
<dbReference type="PROSITE" id="PS01035">
    <property type="entry name" value="PTS_EIIB_TYPE_1_CYS"/>
    <property type="match status" value="1"/>
</dbReference>
<feature type="transmembrane region" description="Helical" evidence="12">
    <location>
        <begin position="222"/>
        <end position="239"/>
    </location>
</feature>
<accession>A0ABS1EUQ0</accession>